<evidence type="ECO:0000313" key="4">
    <source>
        <dbReference type="Proteomes" id="UP000294003"/>
    </source>
</evidence>
<dbReference type="Gene3D" id="3.50.50.60">
    <property type="entry name" value="FAD/NAD(P)-binding domain"/>
    <property type="match status" value="1"/>
</dbReference>
<name>A0ABY0H6T8_9PEZI</name>
<proteinExistence type="inferred from homology"/>
<dbReference type="InterPro" id="IPR000172">
    <property type="entry name" value="GMC_OxRdtase_N"/>
</dbReference>
<protein>
    <recommendedName>
        <fullName evidence="2">Glucose-methanol-choline oxidoreductase N-terminal domain-containing protein</fullName>
    </recommendedName>
</protein>
<dbReference type="Pfam" id="PF00732">
    <property type="entry name" value="GMC_oxred_N"/>
    <property type="match status" value="2"/>
</dbReference>
<dbReference type="InterPro" id="IPR036188">
    <property type="entry name" value="FAD/NAD-bd_sf"/>
</dbReference>
<accession>A0ABY0H6T8</accession>
<feature type="domain" description="Glucose-methanol-choline oxidoreductase N-terminal" evidence="2">
    <location>
        <begin position="204"/>
        <end position="254"/>
    </location>
</feature>
<dbReference type="EMBL" id="QJNS01000116">
    <property type="protein sequence ID" value="RYO86419.1"/>
    <property type="molecule type" value="Genomic_DNA"/>
</dbReference>
<gene>
    <name evidence="3" type="ORF">DL762_004756</name>
</gene>
<dbReference type="InterPro" id="IPR012132">
    <property type="entry name" value="GMC_OxRdtase"/>
</dbReference>
<organism evidence="3 4">
    <name type="scientific">Monosporascus cannonballus</name>
    <dbReference type="NCBI Taxonomy" id="155416"/>
    <lineage>
        <taxon>Eukaryota</taxon>
        <taxon>Fungi</taxon>
        <taxon>Dikarya</taxon>
        <taxon>Ascomycota</taxon>
        <taxon>Pezizomycotina</taxon>
        <taxon>Sordariomycetes</taxon>
        <taxon>Xylariomycetidae</taxon>
        <taxon>Xylariales</taxon>
        <taxon>Xylariales incertae sedis</taxon>
        <taxon>Monosporascus</taxon>
    </lineage>
</organism>
<keyword evidence="4" id="KW-1185">Reference proteome</keyword>
<dbReference type="PANTHER" id="PTHR11552">
    <property type="entry name" value="GLUCOSE-METHANOL-CHOLINE GMC OXIDOREDUCTASE"/>
    <property type="match status" value="1"/>
</dbReference>
<feature type="domain" description="Glucose-methanol-choline oxidoreductase N-terminal" evidence="2">
    <location>
        <begin position="15"/>
        <end position="111"/>
    </location>
</feature>
<dbReference type="Proteomes" id="UP000294003">
    <property type="component" value="Unassembled WGS sequence"/>
</dbReference>
<dbReference type="PANTHER" id="PTHR11552:SF78">
    <property type="entry name" value="GLUCOSE-METHANOL-CHOLINE OXIDOREDUCTASE N-TERMINAL DOMAIN-CONTAINING PROTEIN"/>
    <property type="match status" value="1"/>
</dbReference>
<reference evidence="3 4" key="1">
    <citation type="submission" date="2018-06" db="EMBL/GenBank/DDBJ databases">
        <title>Complete Genomes of Monosporascus.</title>
        <authorList>
            <person name="Robinson A.J."/>
            <person name="Natvig D.O."/>
        </authorList>
    </citation>
    <scope>NUCLEOTIDE SEQUENCE [LARGE SCALE GENOMIC DNA]</scope>
    <source>
        <strain evidence="3 4">CBS 609.92</strain>
    </source>
</reference>
<sequence length="337" mass="36354">MGLYTELPGEFDTVDVIIAGGGTAGCIVAARLADAGPNGVGSPAVDYPVLFLSHLLPGAKTALAYKSKESEGLADRKVAVRSGGVSGGGSAMNMMMYSRAQRSGFDSWQNTWLGRHGYDGHIHVSGRTYCATRFQDDFIAAMNKVGHPEIRDLGSLDANNGVQRAMHYISLTESVKIPHLNIFTKGFRATSTRISMWSSNHRSTQDTERSMKAKRMVIVSCGAFGAPSVLERSGIGSPEILRRAGVDRVVTNLPGVGYEYNAHDLIFCPYKSSLTPEETLDGIISGKLGPGQLIQSNGKIMGWTAQDVTCKLRPDDSEVVSLGPEFQEAWDKEFNTT</sequence>
<evidence type="ECO:0000313" key="3">
    <source>
        <dbReference type="EMBL" id="RYO86419.1"/>
    </source>
</evidence>
<evidence type="ECO:0000256" key="1">
    <source>
        <dbReference type="ARBA" id="ARBA00010790"/>
    </source>
</evidence>
<evidence type="ECO:0000259" key="2">
    <source>
        <dbReference type="Pfam" id="PF00732"/>
    </source>
</evidence>
<comment type="similarity">
    <text evidence="1">Belongs to the GMC oxidoreductase family.</text>
</comment>
<comment type="caution">
    <text evidence="3">The sequence shown here is derived from an EMBL/GenBank/DDBJ whole genome shotgun (WGS) entry which is preliminary data.</text>
</comment>
<dbReference type="SUPFAM" id="SSF51905">
    <property type="entry name" value="FAD/NAD(P)-binding domain"/>
    <property type="match status" value="1"/>
</dbReference>